<name>A0A8R7QYD7_TRIUA</name>
<dbReference type="Gene3D" id="2.60.120.330">
    <property type="entry name" value="B-lactam Antibiotic, Isopenicillin N Synthase, Chain"/>
    <property type="match status" value="1"/>
</dbReference>
<sequence>MLKSIEHQVVTNTTLPRTSLGTFITPTKDCLIAPAEEFLSDENRSRYRGVTYHEFNHIHIIAKFGLSSMRTEQPM</sequence>
<dbReference type="AlphaFoldDB" id="A0A8R7QYD7"/>
<dbReference type="InterPro" id="IPR027443">
    <property type="entry name" value="IPNS-like_sf"/>
</dbReference>
<organism evidence="1 2">
    <name type="scientific">Triticum urartu</name>
    <name type="common">Red wild einkorn</name>
    <name type="synonym">Crithodium urartu</name>
    <dbReference type="NCBI Taxonomy" id="4572"/>
    <lineage>
        <taxon>Eukaryota</taxon>
        <taxon>Viridiplantae</taxon>
        <taxon>Streptophyta</taxon>
        <taxon>Embryophyta</taxon>
        <taxon>Tracheophyta</taxon>
        <taxon>Spermatophyta</taxon>
        <taxon>Magnoliopsida</taxon>
        <taxon>Liliopsida</taxon>
        <taxon>Poales</taxon>
        <taxon>Poaceae</taxon>
        <taxon>BOP clade</taxon>
        <taxon>Pooideae</taxon>
        <taxon>Triticodae</taxon>
        <taxon>Triticeae</taxon>
        <taxon>Triticinae</taxon>
        <taxon>Triticum</taxon>
    </lineage>
</organism>
<reference evidence="1" key="3">
    <citation type="submission" date="2022-06" db="UniProtKB">
        <authorList>
            <consortium name="EnsemblPlants"/>
        </authorList>
    </citation>
    <scope>IDENTIFICATION</scope>
</reference>
<reference evidence="2" key="1">
    <citation type="journal article" date="2013" name="Nature">
        <title>Draft genome of the wheat A-genome progenitor Triticum urartu.</title>
        <authorList>
            <person name="Ling H.Q."/>
            <person name="Zhao S."/>
            <person name="Liu D."/>
            <person name="Wang J."/>
            <person name="Sun H."/>
            <person name="Zhang C."/>
            <person name="Fan H."/>
            <person name="Li D."/>
            <person name="Dong L."/>
            <person name="Tao Y."/>
            <person name="Gao C."/>
            <person name="Wu H."/>
            <person name="Li Y."/>
            <person name="Cui Y."/>
            <person name="Guo X."/>
            <person name="Zheng S."/>
            <person name="Wang B."/>
            <person name="Yu K."/>
            <person name="Liang Q."/>
            <person name="Yang W."/>
            <person name="Lou X."/>
            <person name="Chen J."/>
            <person name="Feng M."/>
            <person name="Jian J."/>
            <person name="Zhang X."/>
            <person name="Luo G."/>
            <person name="Jiang Y."/>
            <person name="Liu J."/>
            <person name="Wang Z."/>
            <person name="Sha Y."/>
            <person name="Zhang B."/>
            <person name="Wu H."/>
            <person name="Tang D."/>
            <person name="Shen Q."/>
            <person name="Xue P."/>
            <person name="Zou S."/>
            <person name="Wang X."/>
            <person name="Liu X."/>
            <person name="Wang F."/>
            <person name="Yang Y."/>
            <person name="An X."/>
            <person name="Dong Z."/>
            <person name="Zhang K."/>
            <person name="Zhang X."/>
            <person name="Luo M.C."/>
            <person name="Dvorak J."/>
            <person name="Tong Y."/>
            <person name="Wang J."/>
            <person name="Yang H."/>
            <person name="Li Z."/>
            <person name="Wang D."/>
            <person name="Zhang A."/>
            <person name="Wang J."/>
        </authorList>
    </citation>
    <scope>NUCLEOTIDE SEQUENCE</scope>
    <source>
        <strain evidence="2">cv. G1812</strain>
    </source>
</reference>
<dbReference type="Gramene" id="TuG1812G0700000408.01.T01">
    <property type="protein sequence ID" value="TuG1812G0700000408.01.T01.cds467767"/>
    <property type="gene ID" value="TuG1812G0700000408.01"/>
</dbReference>
<protein>
    <submittedName>
        <fullName evidence="1">Uncharacterized protein</fullName>
    </submittedName>
</protein>
<reference evidence="1" key="2">
    <citation type="submission" date="2018-03" db="EMBL/GenBank/DDBJ databases">
        <title>The Triticum urartu genome reveals the dynamic nature of wheat genome evolution.</title>
        <authorList>
            <person name="Ling H."/>
            <person name="Ma B."/>
            <person name="Shi X."/>
            <person name="Liu H."/>
            <person name="Dong L."/>
            <person name="Sun H."/>
            <person name="Cao Y."/>
            <person name="Gao Q."/>
            <person name="Zheng S."/>
            <person name="Li Y."/>
            <person name="Yu Y."/>
            <person name="Du H."/>
            <person name="Qi M."/>
            <person name="Li Y."/>
            <person name="Yu H."/>
            <person name="Cui Y."/>
            <person name="Wang N."/>
            <person name="Chen C."/>
            <person name="Wu H."/>
            <person name="Zhao Y."/>
            <person name="Zhang J."/>
            <person name="Li Y."/>
            <person name="Zhou W."/>
            <person name="Zhang B."/>
            <person name="Hu W."/>
            <person name="Eijk M."/>
            <person name="Tang J."/>
            <person name="Witsenboer H."/>
            <person name="Zhao S."/>
            <person name="Li Z."/>
            <person name="Zhang A."/>
            <person name="Wang D."/>
            <person name="Liang C."/>
        </authorList>
    </citation>
    <scope>NUCLEOTIDE SEQUENCE [LARGE SCALE GENOMIC DNA]</scope>
    <source>
        <strain evidence="1">cv. G1812</strain>
    </source>
</reference>
<evidence type="ECO:0000313" key="1">
    <source>
        <dbReference type="EnsemblPlants" id="TuG1812G0700000408.01.T01.cds467767"/>
    </source>
</evidence>
<dbReference type="Proteomes" id="UP000015106">
    <property type="component" value="Chromosome 7"/>
</dbReference>
<accession>A0A8R7QYD7</accession>
<dbReference type="EnsemblPlants" id="TuG1812G0700000408.01.T01">
    <property type="protein sequence ID" value="TuG1812G0700000408.01.T01.cds467767"/>
    <property type="gene ID" value="TuG1812G0700000408.01"/>
</dbReference>
<keyword evidence="2" id="KW-1185">Reference proteome</keyword>
<dbReference type="SUPFAM" id="SSF51197">
    <property type="entry name" value="Clavaminate synthase-like"/>
    <property type="match status" value="1"/>
</dbReference>
<evidence type="ECO:0000313" key="2">
    <source>
        <dbReference type="Proteomes" id="UP000015106"/>
    </source>
</evidence>
<proteinExistence type="predicted"/>